<reference evidence="1" key="1">
    <citation type="submission" date="2021-06" db="EMBL/GenBank/DDBJ databases">
        <authorList>
            <person name="Kallberg Y."/>
            <person name="Tangrot J."/>
            <person name="Rosling A."/>
        </authorList>
    </citation>
    <scope>NUCLEOTIDE SEQUENCE</scope>
    <source>
        <strain evidence="1">CL356</strain>
    </source>
</reference>
<evidence type="ECO:0000313" key="2">
    <source>
        <dbReference type="Proteomes" id="UP000789525"/>
    </source>
</evidence>
<evidence type="ECO:0000313" key="1">
    <source>
        <dbReference type="EMBL" id="CAG8440435.1"/>
    </source>
</evidence>
<name>A0ACA9JX86_9GLOM</name>
<gene>
    <name evidence="1" type="ORF">ACOLOM_LOCUS186</name>
</gene>
<protein>
    <submittedName>
        <fullName evidence="1">10948_t:CDS:1</fullName>
    </submittedName>
</protein>
<organism evidence="1 2">
    <name type="scientific">Acaulospora colombiana</name>
    <dbReference type="NCBI Taxonomy" id="27376"/>
    <lineage>
        <taxon>Eukaryota</taxon>
        <taxon>Fungi</taxon>
        <taxon>Fungi incertae sedis</taxon>
        <taxon>Mucoromycota</taxon>
        <taxon>Glomeromycotina</taxon>
        <taxon>Glomeromycetes</taxon>
        <taxon>Diversisporales</taxon>
        <taxon>Acaulosporaceae</taxon>
        <taxon>Acaulospora</taxon>
    </lineage>
</organism>
<dbReference type="EMBL" id="CAJVPT010000201">
    <property type="protein sequence ID" value="CAG8440435.1"/>
    <property type="molecule type" value="Genomic_DNA"/>
</dbReference>
<keyword evidence="2" id="KW-1185">Reference proteome</keyword>
<sequence>MTTTTERPIDDHHQITGDWLLSEQRKIENVCNENIREFTTTCLLEVDWLKNYLTGIIINPHCKPPVCTSSNHRSDAQHKILEDCEHDADQENASKISFNYQHQNEVVCFDVQEKKEQDKEEIKDLNNVITSEHESKKFERKKTLIGPNSIRIEPKMEPRILSSFRSSNASSRDCVKGLNDLSNKKTTHKRLAQSKPEIKSLVLAAAAAKKEQEEQEKKYERIKEWEAKRLAASQRRHEEEQKRLQNARLREEEWKRKANFIPETKKKENDSSKKKRVDKTAQKKKEIDARQRDDVPSEKTSSQLEHKNILQKSPSQSSDFLCDQRNDQSEFDWNSRTDDEFPHSEEEETKRPEWCRQSNLNVALIHQASIDPEIIFGKIQPLNMEKIFRGRERKFRQRSSSANWFGGDALTIQEEIEYKFRMGFK</sequence>
<proteinExistence type="predicted"/>
<accession>A0ACA9JX86</accession>
<dbReference type="Proteomes" id="UP000789525">
    <property type="component" value="Unassembled WGS sequence"/>
</dbReference>
<comment type="caution">
    <text evidence="1">The sequence shown here is derived from an EMBL/GenBank/DDBJ whole genome shotgun (WGS) entry which is preliminary data.</text>
</comment>